<protein>
    <submittedName>
        <fullName evidence="4">Uncharacterized protein</fullName>
    </submittedName>
</protein>
<organism evidence="4 5">
    <name type="scientific">Exophiala sideris</name>
    <dbReference type="NCBI Taxonomy" id="1016849"/>
    <lineage>
        <taxon>Eukaryota</taxon>
        <taxon>Fungi</taxon>
        <taxon>Dikarya</taxon>
        <taxon>Ascomycota</taxon>
        <taxon>Pezizomycotina</taxon>
        <taxon>Eurotiomycetes</taxon>
        <taxon>Chaetothyriomycetidae</taxon>
        <taxon>Chaetothyriales</taxon>
        <taxon>Herpotrichiellaceae</taxon>
        <taxon>Exophiala</taxon>
    </lineage>
</organism>
<dbReference type="Gene3D" id="3.40.50.720">
    <property type="entry name" value="NAD(P)-binding Rossmann-like Domain"/>
    <property type="match status" value="1"/>
</dbReference>
<evidence type="ECO:0000256" key="3">
    <source>
        <dbReference type="ARBA" id="ARBA00023002"/>
    </source>
</evidence>
<dbReference type="AlphaFoldDB" id="A0A0D1WR80"/>
<evidence type="ECO:0000313" key="4">
    <source>
        <dbReference type="EMBL" id="KIV77581.1"/>
    </source>
</evidence>
<dbReference type="Proteomes" id="UP000053599">
    <property type="component" value="Unassembled WGS sequence"/>
</dbReference>
<name>A0A0D1WR80_9EURO</name>
<dbReference type="GO" id="GO:0016491">
    <property type="term" value="F:oxidoreductase activity"/>
    <property type="evidence" value="ECO:0007669"/>
    <property type="project" value="UniProtKB-KW"/>
</dbReference>
<keyword evidence="3" id="KW-0560">Oxidoreductase</keyword>
<proteinExistence type="inferred from homology"/>
<accession>A0A0D1WR80</accession>
<dbReference type="STRING" id="1016849.A0A0D1WR80"/>
<reference evidence="4 5" key="1">
    <citation type="submission" date="2015-01" db="EMBL/GenBank/DDBJ databases">
        <title>The Genome Sequence of Exophiala sideris CBS121828.</title>
        <authorList>
            <consortium name="The Broad Institute Genomics Platform"/>
            <person name="Cuomo C."/>
            <person name="de Hoog S."/>
            <person name="Gorbushina A."/>
            <person name="Stielow B."/>
            <person name="Teixiera M."/>
            <person name="Abouelleil A."/>
            <person name="Chapman S.B."/>
            <person name="Priest M."/>
            <person name="Young S.K."/>
            <person name="Wortman J."/>
            <person name="Nusbaum C."/>
            <person name="Birren B."/>
        </authorList>
    </citation>
    <scope>NUCLEOTIDE SEQUENCE [LARGE SCALE GENOMIC DNA]</scope>
    <source>
        <strain evidence="4 5">CBS 121828</strain>
    </source>
</reference>
<keyword evidence="2" id="KW-0521">NADP</keyword>
<dbReference type="Pfam" id="PF00106">
    <property type="entry name" value="adh_short"/>
    <property type="match status" value="1"/>
</dbReference>
<sequence>MKAYSNEGPVNCDAEFNSSHVKGKTAIVTGGANGIGEAYVRALVGAGAFVIIADVNEHDGAKLSEELGSSTRFEKCDVTSWADQLAVFKSAISISPSGKIDIVVANAGIGGEDPVFSTNIEEEEPTEPRLKTLDVDLVGVLYTIKLALHYFRRQNAQSKGEDLDQVLIIQGSLAGFLGLPGALQYSASKYGLRGVFRTLRLTEHQHNMRVSYIGPWFIETKIMNDKTIQQLKDTKTAFATVQDCARALMRIVSNSNTSGRAFAILPREWAAAGYMDLCDDDPKDTLLGKLTAGISAARSHPQSSDTTPTTKVEW</sequence>
<gene>
    <name evidence="4" type="ORF">PV11_09370</name>
</gene>
<dbReference type="HOGENOM" id="CLU_010194_13_3_1"/>
<evidence type="ECO:0000256" key="2">
    <source>
        <dbReference type="ARBA" id="ARBA00022857"/>
    </source>
</evidence>
<evidence type="ECO:0000313" key="5">
    <source>
        <dbReference type="Proteomes" id="UP000053599"/>
    </source>
</evidence>
<dbReference type="InterPro" id="IPR020904">
    <property type="entry name" value="Sc_DH/Rdtase_CS"/>
</dbReference>
<dbReference type="InterPro" id="IPR002347">
    <property type="entry name" value="SDR_fam"/>
</dbReference>
<dbReference type="PANTHER" id="PTHR43180">
    <property type="entry name" value="3-OXOACYL-(ACYL-CARRIER-PROTEIN) REDUCTASE (AFU_ORTHOLOGUE AFUA_6G11210)"/>
    <property type="match status" value="1"/>
</dbReference>
<dbReference type="PROSITE" id="PS00061">
    <property type="entry name" value="ADH_SHORT"/>
    <property type="match status" value="1"/>
</dbReference>
<evidence type="ECO:0000256" key="1">
    <source>
        <dbReference type="ARBA" id="ARBA00006484"/>
    </source>
</evidence>
<dbReference type="InterPro" id="IPR036291">
    <property type="entry name" value="NAD(P)-bd_dom_sf"/>
</dbReference>
<dbReference type="SUPFAM" id="SSF51735">
    <property type="entry name" value="NAD(P)-binding Rossmann-fold domains"/>
    <property type="match status" value="1"/>
</dbReference>
<dbReference type="EMBL" id="KN846954">
    <property type="protein sequence ID" value="KIV77581.1"/>
    <property type="molecule type" value="Genomic_DNA"/>
</dbReference>
<dbReference type="PANTHER" id="PTHR43180:SF31">
    <property type="entry name" value="CHAIN DEHYDROGENASE_REDUCTASE, PUTATIVE (AFU_ORTHOLOGUE AFUA_2G16570)-RELATED"/>
    <property type="match status" value="1"/>
</dbReference>
<dbReference type="PRINTS" id="PR00081">
    <property type="entry name" value="GDHRDH"/>
</dbReference>
<comment type="similarity">
    <text evidence="1">Belongs to the short-chain dehydrogenases/reductases (SDR) family.</text>
</comment>
<dbReference type="OrthoDB" id="5371740at2759"/>